<evidence type="ECO:0000313" key="2">
    <source>
        <dbReference type="Proteomes" id="UP001164746"/>
    </source>
</evidence>
<name>A0ABY7DXX1_MYAAR</name>
<sequence>MAMWLAETMAFGEECRHTTDCSHETCAGTGWTVACVRDTCTCTAATGGACPLGTVAECPRCNNGDAHCIDK</sequence>
<gene>
    <name evidence="1" type="ORF">MAR_008036</name>
</gene>
<evidence type="ECO:0000313" key="1">
    <source>
        <dbReference type="EMBL" id="WAR01478.1"/>
    </source>
</evidence>
<proteinExistence type="predicted"/>
<keyword evidence="2" id="KW-1185">Reference proteome</keyword>
<dbReference type="Proteomes" id="UP001164746">
    <property type="component" value="Chromosome 4"/>
</dbReference>
<feature type="non-terminal residue" evidence="1">
    <location>
        <position position="71"/>
    </location>
</feature>
<organism evidence="1 2">
    <name type="scientific">Mya arenaria</name>
    <name type="common">Soft-shell clam</name>
    <dbReference type="NCBI Taxonomy" id="6604"/>
    <lineage>
        <taxon>Eukaryota</taxon>
        <taxon>Metazoa</taxon>
        <taxon>Spiralia</taxon>
        <taxon>Lophotrochozoa</taxon>
        <taxon>Mollusca</taxon>
        <taxon>Bivalvia</taxon>
        <taxon>Autobranchia</taxon>
        <taxon>Heteroconchia</taxon>
        <taxon>Euheterodonta</taxon>
        <taxon>Imparidentia</taxon>
        <taxon>Neoheterodontei</taxon>
        <taxon>Myida</taxon>
        <taxon>Myoidea</taxon>
        <taxon>Myidae</taxon>
        <taxon>Mya</taxon>
    </lineage>
</organism>
<accession>A0ABY7DXX1</accession>
<dbReference type="EMBL" id="CP111015">
    <property type="protein sequence ID" value="WAR01478.1"/>
    <property type="molecule type" value="Genomic_DNA"/>
</dbReference>
<protein>
    <submittedName>
        <fullName evidence="1">Uncharacterized protein</fullName>
    </submittedName>
</protein>
<reference evidence="1" key="1">
    <citation type="submission" date="2022-11" db="EMBL/GenBank/DDBJ databases">
        <title>Centuries of genome instability and evolution in soft-shell clam transmissible cancer (bioRxiv).</title>
        <authorList>
            <person name="Hart S.F.M."/>
            <person name="Yonemitsu M.A."/>
            <person name="Giersch R.M."/>
            <person name="Beal B.F."/>
            <person name="Arriagada G."/>
            <person name="Davis B.W."/>
            <person name="Ostrander E.A."/>
            <person name="Goff S.P."/>
            <person name="Metzger M.J."/>
        </authorList>
    </citation>
    <scope>NUCLEOTIDE SEQUENCE</scope>
    <source>
        <strain evidence="1">MELC-2E11</strain>
        <tissue evidence="1">Siphon/mantle</tissue>
    </source>
</reference>